<comment type="similarity">
    <text evidence="2">Belongs to the TerC family.</text>
</comment>
<dbReference type="OrthoDB" id="5295733at2"/>
<keyword evidence="3 6" id="KW-0812">Transmembrane</keyword>
<dbReference type="RefSeq" id="WP_093228851.1">
    <property type="nucleotide sequence ID" value="NZ_FORR01000004.1"/>
</dbReference>
<keyword evidence="4 6" id="KW-1133">Transmembrane helix</keyword>
<dbReference type="GO" id="GO:0016020">
    <property type="term" value="C:membrane"/>
    <property type="evidence" value="ECO:0007669"/>
    <property type="project" value="UniProtKB-SubCell"/>
</dbReference>
<dbReference type="Pfam" id="PF03741">
    <property type="entry name" value="TerC"/>
    <property type="match status" value="1"/>
</dbReference>
<dbReference type="STRING" id="46223.SAMN05421852_104102"/>
<feature type="transmembrane region" description="Helical" evidence="6">
    <location>
        <begin position="6"/>
        <end position="30"/>
    </location>
</feature>
<dbReference type="EMBL" id="FORR01000004">
    <property type="protein sequence ID" value="SFJ07425.1"/>
    <property type="molecule type" value="Genomic_DNA"/>
</dbReference>
<dbReference type="Proteomes" id="UP000199545">
    <property type="component" value="Unassembled WGS sequence"/>
</dbReference>
<sequence>MNAEFWIGFFNIIVLDLILSGDNAVVIGMAARSLPVEQRKKAIVIGTAAAIILRAALTAIAAYLLNIPFLMTVGGLLLLWIAVKLLIEEENDTNVSIGNNMRSAIKTIIIADVVMSLDNVLAVAGAAHGSIFLVLFGLGLSIPIIMWGSKLIASIMDKFPWIVYLGSAILGYTAGDLIMGDRLVANWIENDLIEKVIPFALAILVVVIGAIWRRKIQASQKTV</sequence>
<evidence type="ECO:0000256" key="6">
    <source>
        <dbReference type="SAM" id="Phobius"/>
    </source>
</evidence>
<evidence type="ECO:0000256" key="4">
    <source>
        <dbReference type="ARBA" id="ARBA00022989"/>
    </source>
</evidence>
<dbReference type="NCBIfam" id="TIGR03717">
    <property type="entry name" value="R_switched_YjbE"/>
    <property type="match status" value="1"/>
</dbReference>
<evidence type="ECO:0000256" key="1">
    <source>
        <dbReference type="ARBA" id="ARBA00004141"/>
    </source>
</evidence>
<evidence type="ECO:0000313" key="7">
    <source>
        <dbReference type="EMBL" id="SFJ07425.1"/>
    </source>
</evidence>
<name>A0A1I3NE32_9BACL</name>
<feature type="transmembrane region" description="Helical" evidence="6">
    <location>
        <begin position="42"/>
        <end position="63"/>
    </location>
</feature>
<protein>
    <submittedName>
        <fullName evidence="7">Integral membrane protein, YjbE family</fullName>
    </submittedName>
</protein>
<accession>A0A1I3NE32</accession>
<evidence type="ECO:0000313" key="8">
    <source>
        <dbReference type="Proteomes" id="UP000199545"/>
    </source>
</evidence>
<organism evidence="7 8">
    <name type="scientific">Thermoflavimicrobium dichotomicum</name>
    <dbReference type="NCBI Taxonomy" id="46223"/>
    <lineage>
        <taxon>Bacteria</taxon>
        <taxon>Bacillati</taxon>
        <taxon>Bacillota</taxon>
        <taxon>Bacilli</taxon>
        <taxon>Bacillales</taxon>
        <taxon>Thermoactinomycetaceae</taxon>
        <taxon>Thermoflavimicrobium</taxon>
    </lineage>
</organism>
<reference evidence="7 8" key="1">
    <citation type="submission" date="2016-10" db="EMBL/GenBank/DDBJ databases">
        <authorList>
            <person name="de Groot N.N."/>
        </authorList>
    </citation>
    <scope>NUCLEOTIDE SEQUENCE [LARGE SCALE GENOMIC DNA]</scope>
    <source>
        <strain evidence="7 8">DSM 44778</strain>
    </source>
</reference>
<feature type="transmembrane region" description="Helical" evidence="6">
    <location>
        <begin position="131"/>
        <end position="149"/>
    </location>
</feature>
<dbReference type="InterPro" id="IPR005496">
    <property type="entry name" value="Integral_membrane_TerC"/>
</dbReference>
<feature type="transmembrane region" description="Helical" evidence="6">
    <location>
        <begin position="192"/>
        <end position="212"/>
    </location>
</feature>
<proteinExistence type="inferred from homology"/>
<feature type="transmembrane region" description="Helical" evidence="6">
    <location>
        <begin position="69"/>
        <end position="87"/>
    </location>
</feature>
<keyword evidence="8" id="KW-1185">Reference proteome</keyword>
<evidence type="ECO:0000256" key="5">
    <source>
        <dbReference type="ARBA" id="ARBA00023136"/>
    </source>
</evidence>
<evidence type="ECO:0000256" key="3">
    <source>
        <dbReference type="ARBA" id="ARBA00022692"/>
    </source>
</evidence>
<dbReference type="PANTHER" id="PTHR30238:SF4">
    <property type="entry name" value="SLL1022 PROTEIN"/>
    <property type="match status" value="1"/>
</dbReference>
<dbReference type="InterPro" id="IPR022301">
    <property type="entry name" value="Integral_membrane_YjbE"/>
</dbReference>
<dbReference type="PANTHER" id="PTHR30238">
    <property type="entry name" value="MEMBRANE BOUND PREDICTED REDOX MODULATOR"/>
    <property type="match status" value="1"/>
</dbReference>
<comment type="subcellular location">
    <subcellularLocation>
        <location evidence="1">Membrane</location>
        <topology evidence="1">Multi-pass membrane protein</topology>
    </subcellularLocation>
</comment>
<evidence type="ECO:0000256" key="2">
    <source>
        <dbReference type="ARBA" id="ARBA00007511"/>
    </source>
</evidence>
<keyword evidence="5 6" id="KW-0472">Membrane</keyword>
<gene>
    <name evidence="7" type="ORF">SAMN05421852_104102</name>
</gene>
<dbReference type="AlphaFoldDB" id="A0A1I3NE32"/>
<feature type="transmembrane region" description="Helical" evidence="6">
    <location>
        <begin position="161"/>
        <end position="180"/>
    </location>
</feature>